<evidence type="ECO:0000256" key="2">
    <source>
        <dbReference type="SAM" id="SignalP"/>
    </source>
</evidence>
<dbReference type="FunCoup" id="W0RQC9">
    <property type="interactions" value="147"/>
</dbReference>
<evidence type="ECO:0000313" key="4">
    <source>
        <dbReference type="EMBL" id="AHG92931.1"/>
    </source>
</evidence>
<dbReference type="HOGENOM" id="CLU_036110_0_1_0"/>
<keyword evidence="1" id="KW-0378">Hydrolase</keyword>
<dbReference type="InterPro" id="IPR013658">
    <property type="entry name" value="SGL"/>
</dbReference>
<dbReference type="Pfam" id="PF08450">
    <property type="entry name" value="SGL"/>
    <property type="match status" value="1"/>
</dbReference>
<dbReference type="GO" id="GO:0016787">
    <property type="term" value="F:hydrolase activity"/>
    <property type="evidence" value="ECO:0007669"/>
    <property type="project" value="UniProtKB-KW"/>
</dbReference>
<dbReference type="InterPro" id="IPR011042">
    <property type="entry name" value="6-blade_b-propeller_TolB-like"/>
</dbReference>
<sequence length="320" mass="34370">MRAGAARDRVIARAVVAAGVVALAPLAVHAQQPRIATAVAFTEGPTVDRDGNVYFSEMVWDRIMKLTPQGELTVFREHSNGANGLLVDPQGRLVACEGAESTRRGMTERFRPRVTRTDLRTGAVEILVDSGAAAPLVAPNDVTIDGKGRLYVTDLIGGAVYRIDGPGRVTRLLARPDVQRPNGIQISPDDRTLYLVEANGTAGGARLIRAYDLADDGTVSNMRVHYDFSPGRSADGMSIDADGNLIASAGMNQLRGSAETLDNHTGIYVISPRGKLLKFIPIPEDYITNNAFGGPDMRTLYVTAGKTLYTLRMDVPGLPR</sequence>
<dbReference type="AlphaFoldDB" id="W0RQC9"/>
<dbReference type="Gene3D" id="2.120.10.30">
    <property type="entry name" value="TolB, C-terminal domain"/>
    <property type="match status" value="1"/>
</dbReference>
<keyword evidence="2" id="KW-0732">Signal</keyword>
<dbReference type="InterPro" id="IPR051262">
    <property type="entry name" value="SMP-30/CGR1_Lactonase"/>
</dbReference>
<evidence type="ECO:0000259" key="3">
    <source>
        <dbReference type="Pfam" id="PF08450"/>
    </source>
</evidence>
<organism evidence="4 5">
    <name type="scientific">Gemmatirosa kalamazoonensis</name>
    <dbReference type="NCBI Taxonomy" id="861299"/>
    <lineage>
        <taxon>Bacteria</taxon>
        <taxon>Pseudomonadati</taxon>
        <taxon>Gemmatimonadota</taxon>
        <taxon>Gemmatimonadia</taxon>
        <taxon>Gemmatimonadales</taxon>
        <taxon>Gemmatimonadaceae</taxon>
        <taxon>Gemmatirosa</taxon>
    </lineage>
</organism>
<dbReference type="PANTHER" id="PTHR47572:SF4">
    <property type="entry name" value="LACTONASE DRP35"/>
    <property type="match status" value="1"/>
</dbReference>
<feature type="chain" id="PRO_5004794512" evidence="2">
    <location>
        <begin position="31"/>
        <end position="320"/>
    </location>
</feature>
<reference evidence="4 5" key="1">
    <citation type="journal article" date="2014" name="Genome Announc.">
        <title>Genome Sequence and Methylome of Soil Bacterium Gemmatirosa kalamazoonensis KBS708T, a Member of the Rarely Cultivated Gemmatimonadetes Phylum.</title>
        <authorList>
            <person name="Debruyn J.M."/>
            <person name="Radosevich M."/>
            <person name="Wommack K.E."/>
            <person name="Polson S.W."/>
            <person name="Hauser L.J."/>
            <person name="Fawaz M.N."/>
            <person name="Korlach J."/>
            <person name="Tsai Y.C."/>
        </authorList>
    </citation>
    <scope>NUCLEOTIDE SEQUENCE [LARGE SCALE GENOMIC DNA]</scope>
    <source>
        <strain evidence="4 5">KBS708</strain>
        <plasmid evidence="5">Plasmid 1</plasmid>
    </source>
</reference>
<accession>W0RQC9</accession>
<geneLocation type="plasmid" evidence="4 5">
    <name>1</name>
</geneLocation>
<dbReference type="InParanoid" id="W0RQC9"/>
<feature type="signal peptide" evidence="2">
    <location>
        <begin position="1"/>
        <end position="30"/>
    </location>
</feature>
<dbReference type="EMBL" id="CP007129">
    <property type="protein sequence ID" value="AHG92931.1"/>
    <property type="molecule type" value="Genomic_DNA"/>
</dbReference>
<feature type="domain" description="SMP-30/Gluconolactonase/LRE-like region" evidence="3">
    <location>
        <begin position="41"/>
        <end position="304"/>
    </location>
</feature>
<keyword evidence="4" id="KW-0614">Plasmid</keyword>
<dbReference type="Proteomes" id="UP000019151">
    <property type="component" value="Plasmid 1"/>
</dbReference>
<dbReference type="KEGG" id="gba:J421_5396"/>
<dbReference type="SUPFAM" id="SSF63829">
    <property type="entry name" value="Calcium-dependent phosphotriesterase"/>
    <property type="match status" value="1"/>
</dbReference>
<evidence type="ECO:0000256" key="1">
    <source>
        <dbReference type="ARBA" id="ARBA00022801"/>
    </source>
</evidence>
<gene>
    <name evidence="4" type="ORF">J421_5396</name>
</gene>
<protein>
    <submittedName>
        <fullName evidence="4">SMP-30/Gluconolaconase/LRE-like region-containing protein</fullName>
    </submittedName>
</protein>
<dbReference type="PANTHER" id="PTHR47572">
    <property type="entry name" value="LIPOPROTEIN-RELATED"/>
    <property type="match status" value="1"/>
</dbReference>
<evidence type="ECO:0000313" key="5">
    <source>
        <dbReference type="Proteomes" id="UP000019151"/>
    </source>
</evidence>
<name>W0RQC9_9BACT</name>
<proteinExistence type="predicted"/>
<keyword evidence="5" id="KW-1185">Reference proteome</keyword>